<evidence type="ECO:0000256" key="3">
    <source>
        <dbReference type="ARBA" id="ARBA00022840"/>
    </source>
</evidence>
<sequence length="246" mass="28158">MNEIIKVKNVYKSFKGKEILKGLDLSVKEGECICIMGRSGCGKSVLMKIMVGLFKPDFGDVFYRDEQLVFDDFSKLRKYRRRFGMVFQNAALFDYLNVYDNIAFGLKYNYKIDKKEIKKIVFSVLDELQLTDSAYVFPAELSGGMKKRVALARALVLEPEILIYDEPTTGLDAIMVRNIDRLIKETQIKRNTTSIVITHDVNSAYRIADTIAIHSEGVIKELGTMDEIRNSKLKETRLILEGEIDE</sequence>
<organism evidence="5 6">
    <name type="scientific">Muiribacterium halophilum</name>
    <dbReference type="NCBI Taxonomy" id="2053465"/>
    <lineage>
        <taxon>Bacteria</taxon>
        <taxon>Candidatus Muiribacteriota</taxon>
        <taxon>Candidatus Muiribacteriia</taxon>
        <taxon>Candidatus Muiribacteriales</taxon>
        <taxon>Candidatus Muiribacteriaceae</taxon>
        <taxon>Candidatus Muiribacterium</taxon>
    </lineage>
</organism>
<dbReference type="PANTHER" id="PTHR43023">
    <property type="entry name" value="PROTEIN TRIGALACTOSYLDIACYLGLYCEROL 3, CHLOROPLASTIC"/>
    <property type="match status" value="1"/>
</dbReference>
<dbReference type="GO" id="GO:0016887">
    <property type="term" value="F:ATP hydrolysis activity"/>
    <property type="evidence" value="ECO:0007669"/>
    <property type="project" value="InterPro"/>
</dbReference>
<dbReference type="InterPro" id="IPR027417">
    <property type="entry name" value="P-loop_NTPase"/>
</dbReference>
<gene>
    <name evidence="5" type="ORF">C0601_03940</name>
</gene>
<evidence type="ECO:0000256" key="1">
    <source>
        <dbReference type="ARBA" id="ARBA00022448"/>
    </source>
</evidence>
<dbReference type="EMBL" id="PKTG01000053">
    <property type="protein sequence ID" value="PLX18734.1"/>
    <property type="molecule type" value="Genomic_DNA"/>
</dbReference>
<name>A0A2N5ZJC9_MUIH1</name>
<proteinExistence type="predicted"/>
<dbReference type="GO" id="GO:0005524">
    <property type="term" value="F:ATP binding"/>
    <property type="evidence" value="ECO:0007669"/>
    <property type="project" value="UniProtKB-KW"/>
</dbReference>
<accession>A0A2N5ZJC9</accession>
<dbReference type="PROSITE" id="PS50893">
    <property type="entry name" value="ABC_TRANSPORTER_2"/>
    <property type="match status" value="1"/>
</dbReference>
<dbReference type="InterPro" id="IPR003439">
    <property type="entry name" value="ABC_transporter-like_ATP-bd"/>
</dbReference>
<keyword evidence="1" id="KW-0813">Transport</keyword>
<dbReference type="AlphaFoldDB" id="A0A2N5ZJC9"/>
<dbReference type="PROSITE" id="PS00211">
    <property type="entry name" value="ABC_TRANSPORTER_1"/>
    <property type="match status" value="1"/>
</dbReference>
<protein>
    <submittedName>
        <fullName evidence="5">ABC transporter ATP-binding protein</fullName>
    </submittedName>
</protein>
<dbReference type="Proteomes" id="UP000234857">
    <property type="component" value="Unassembled WGS sequence"/>
</dbReference>
<evidence type="ECO:0000256" key="2">
    <source>
        <dbReference type="ARBA" id="ARBA00022741"/>
    </source>
</evidence>
<dbReference type="SUPFAM" id="SSF52540">
    <property type="entry name" value="P-loop containing nucleoside triphosphate hydrolases"/>
    <property type="match status" value="1"/>
</dbReference>
<dbReference type="SMART" id="SM00382">
    <property type="entry name" value="AAA"/>
    <property type="match status" value="1"/>
</dbReference>
<evidence type="ECO:0000259" key="4">
    <source>
        <dbReference type="PROSITE" id="PS50893"/>
    </source>
</evidence>
<keyword evidence="2" id="KW-0547">Nucleotide-binding</keyword>
<dbReference type="Gene3D" id="3.40.50.300">
    <property type="entry name" value="P-loop containing nucleotide triphosphate hydrolases"/>
    <property type="match status" value="1"/>
</dbReference>
<evidence type="ECO:0000313" key="5">
    <source>
        <dbReference type="EMBL" id="PLX18734.1"/>
    </source>
</evidence>
<dbReference type="PANTHER" id="PTHR43023:SF6">
    <property type="entry name" value="INTERMEMBRANE PHOSPHOLIPID TRANSPORT SYSTEM ATP-BINDING PROTEIN MLAF"/>
    <property type="match status" value="1"/>
</dbReference>
<feature type="domain" description="ABC transporter" evidence="4">
    <location>
        <begin position="5"/>
        <end position="241"/>
    </location>
</feature>
<comment type="caution">
    <text evidence="5">The sequence shown here is derived from an EMBL/GenBank/DDBJ whole genome shotgun (WGS) entry which is preliminary data.</text>
</comment>
<reference evidence="5 6" key="1">
    <citation type="submission" date="2017-11" db="EMBL/GenBank/DDBJ databases">
        <title>Genome-resolved metagenomics identifies genetic mobility, metabolic interactions, and unexpected diversity in perchlorate-reducing communities.</title>
        <authorList>
            <person name="Barnum T.P."/>
            <person name="Figueroa I.A."/>
            <person name="Carlstrom C.I."/>
            <person name="Lucas L.N."/>
            <person name="Engelbrektson A.L."/>
            <person name="Coates J.D."/>
        </authorList>
    </citation>
    <scope>NUCLEOTIDE SEQUENCE [LARGE SCALE GENOMIC DNA]</scope>
    <source>
        <strain evidence="5">BM706</strain>
    </source>
</reference>
<keyword evidence="3 5" id="KW-0067">ATP-binding</keyword>
<dbReference type="Pfam" id="PF00005">
    <property type="entry name" value="ABC_tran"/>
    <property type="match status" value="1"/>
</dbReference>
<evidence type="ECO:0000313" key="6">
    <source>
        <dbReference type="Proteomes" id="UP000234857"/>
    </source>
</evidence>
<dbReference type="InterPro" id="IPR003593">
    <property type="entry name" value="AAA+_ATPase"/>
</dbReference>
<dbReference type="InterPro" id="IPR017871">
    <property type="entry name" value="ABC_transporter-like_CS"/>
</dbReference>